<evidence type="ECO:0000313" key="1">
    <source>
        <dbReference type="EMBL" id="OQP45879.1"/>
    </source>
</evidence>
<dbReference type="Pfam" id="PF19781">
    <property type="entry name" value="DUF6266"/>
    <property type="match status" value="1"/>
</dbReference>
<dbReference type="STRING" id="354355.SAMN05660816_06496"/>
<dbReference type="OrthoDB" id="665435at2"/>
<dbReference type="EMBL" id="LVXG01000027">
    <property type="protein sequence ID" value="OQP45879.1"/>
    <property type="molecule type" value="Genomic_DNA"/>
</dbReference>
<proteinExistence type="predicted"/>
<organism evidence="1 2">
    <name type="scientific">Niastella yeongjuensis</name>
    <dbReference type="NCBI Taxonomy" id="354355"/>
    <lineage>
        <taxon>Bacteria</taxon>
        <taxon>Pseudomonadati</taxon>
        <taxon>Bacteroidota</taxon>
        <taxon>Chitinophagia</taxon>
        <taxon>Chitinophagales</taxon>
        <taxon>Chitinophagaceae</taxon>
        <taxon>Niastella</taxon>
    </lineage>
</organism>
<accession>A0A1V9EIB8</accession>
<reference evidence="2" key="1">
    <citation type="submission" date="2016-04" db="EMBL/GenBank/DDBJ databases">
        <authorList>
            <person name="Chen L."/>
            <person name="Zhuang W."/>
            <person name="Wang G."/>
        </authorList>
    </citation>
    <scope>NUCLEOTIDE SEQUENCE [LARGE SCALE GENOMIC DNA]</scope>
    <source>
        <strain evidence="2">17621</strain>
    </source>
</reference>
<dbReference type="RefSeq" id="WP_081202203.1">
    <property type="nucleotide sequence ID" value="NZ_FOCZ01000021.1"/>
</dbReference>
<dbReference type="Proteomes" id="UP000192610">
    <property type="component" value="Unassembled WGS sequence"/>
</dbReference>
<keyword evidence="2" id="KW-1185">Reference proteome</keyword>
<evidence type="ECO:0000313" key="2">
    <source>
        <dbReference type="Proteomes" id="UP000192610"/>
    </source>
</evidence>
<comment type="caution">
    <text evidence="1">The sequence shown here is derived from an EMBL/GenBank/DDBJ whole genome shotgun (WGS) entry which is preliminary data.</text>
</comment>
<gene>
    <name evidence="1" type="ORF">A4H97_32070</name>
</gene>
<dbReference type="InterPro" id="IPR046233">
    <property type="entry name" value="DUF6266"/>
</dbReference>
<name>A0A1V9EIB8_9BACT</name>
<protein>
    <submittedName>
        <fullName evidence="1">Uncharacterized protein</fullName>
    </submittedName>
</protein>
<sequence length="203" mass="22846">MTHISNNPSLGIIECNKENVHVAFAQNLVITSSNLSALHFAQREMLERLAFVLQTFIPFFIESHGHIKRIADVSYVMSHNLMTVLSFTDLEFKIDYSKLLLSQGNLPNAISPLSRAAPGGIEFCWARHNLVGTQKNDKAILVVYCEALNQCIYNIGDIRREDKGVFMETPPFSGYEVHCWLSFLSEDETEIATSVYTGPCFIP</sequence>
<dbReference type="AlphaFoldDB" id="A0A1V9EIB8"/>